<keyword evidence="1" id="KW-0732">Signal</keyword>
<feature type="signal peptide" evidence="1">
    <location>
        <begin position="1"/>
        <end position="21"/>
    </location>
</feature>
<dbReference type="RefSeq" id="WP_039327095.1">
    <property type="nucleotide sequence ID" value="NZ_JTJJ01000004.1"/>
</dbReference>
<evidence type="ECO:0000259" key="2">
    <source>
        <dbReference type="Pfam" id="PF00419"/>
    </source>
</evidence>
<dbReference type="PANTHER" id="PTHR33420:SF26">
    <property type="entry name" value="FIMBRIAL SUBUNIT"/>
    <property type="match status" value="1"/>
</dbReference>
<dbReference type="InterPro" id="IPR050263">
    <property type="entry name" value="Bact_Fimbrial_Adh_Pro"/>
</dbReference>
<dbReference type="InterPro" id="IPR008966">
    <property type="entry name" value="Adhesion_dom_sf"/>
</dbReference>
<comment type="caution">
    <text evidence="3">The sequence shown here is derived from an EMBL/GenBank/DDBJ whole genome shotgun (WGS) entry which is preliminary data.</text>
</comment>
<evidence type="ECO:0000313" key="3">
    <source>
        <dbReference type="EMBL" id="KHJ70010.1"/>
    </source>
</evidence>
<dbReference type="GO" id="GO:0043709">
    <property type="term" value="P:cell adhesion involved in single-species biofilm formation"/>
    <property type="evidence" value="ECO:0007669"/>
    <property type="project" value="TreeGrafter"/>
</dbReference>
<accession>A0A0B1RFY6</accession>
<evidence type="ECO:0000256" key="1">
    <source>
        <dbReference type="SAM" id="SignalP"/>
    </source>
</evidence>
<dbReference type="InterPro" id="IPR000259">
    <property type="entry name" value="Adhesion_dom_fimbrial"/>
</dbReference>
<dbReference type="GO" id="GO:0009289">
    <property type="term" value="C:pilus"/>
    <property type="evidence" value="ECO:0007669"/>
    <property type="project" value="InterPro"/>
</dbReference>
<feature type="domain" description="Fimbrial-type adhesion" evidence="2">
    <location>
        <begin position="29"/>
        <end position="178"/>
    </location>
</feature>
<proteinExistence type="predicted"/>
<gene>
    <name evidence="3" type="ORF">QU24_00420</name>
</gene>
<dbReference type="InterPro" id="IPR036937">
    <property type="entry name" value="Adhesion_dom_fimbrial_sf"/>
</dbReference>
<dbReference type="Proteomes" id="UP000030853">
    <property type="component" value="Unassembled WGS sequence"/>
</dbReference>
<dbReference type="SUPFAM" id="SSF49401">
    <property type="entry name" value="Bacterial adhesins"/>
    <property type="match status" value="1"/>
</dbReference>
<dbReference type="Pfam" id="PF00419">
    <property type="entry name" value="Fimbrial"/>
    <property type="match status" value="1"/>
</dbReference>
<dbReference type="PANTHER" id="PTHR33420">
    <property type="entry name" value="FIMBRIAL SUBUNIT ELFA-RELATED"/>
    <property type="match status" value="1"/>
</dbReference>
<protein>
    <recommendedName>
        <fullName evidence="2">Fimbrial-type adhesion domain-containing protein</fullName>
    </recommendedName>
</protein>
<dbReference type="EMBL" id="JTJJ01000004">
    <property type="protein sequence ID" value="KHJ70010.1"/>
    <property type="molecule type" value="Genomic_DNA"/>
</dbReference>
<reference evidence="3 4" key="1">
    <citation type="submission" date="2014-11" db="EMBL/GenBank/DDBJ databases">
        <title>Genome sequencing of Pantoea rodasii ND03.</title>
        <authorList>
            <person name="Muhamad Yunos N.Y."/>
            <person name="Chan K.-G."/>
        </authorList>
    </citation>
    <scope>NUCLEOTIDE SEQUENCE [LARGE SCALE GENOMIC DNA]</scope>
    <source>
        <strain evidence="3 4">ND03</strain>
    </source>
</reference>
<organism evidence="3 4">
    <name type="scientific">Pantoea rodasii</name>
    <dbReference type="NCBI Taxonomy" id="1076549"/>
    <lineage>
        <taxon>Bacteria</taxon>
        <taxon>Pseudomonadati</taxon>
        <taxon>Pseudomonadota</taxon>
        <taxon>Gammaproteobacteria</taxon>
        <taxon>Enterobacterales</taxon>
        <taxon>Erwiniaceae</taxon>
        <taxon>Pantoea</taxon>
    </lineage>
</organism>
<sequence>MKKSLIALSMFSLFAVSSVHAAGGTGKVTFTGSIIDAPCSIAPGSLDQTVPLGAISNVVLAANGNTGSSSAKPFHIELEDCVIATPGTKDKVTVTFTGTASPYDAESLALVGGDASGASIVLTAADGSKVKLNTATVGQTVVDGKNTLTFAASVKGGGATATIVPGTFQVPTNFVLNYI</sequence>
<feature type="chain" id="PRO_5002060921" description="Fimbrial-type adhesion domain-containing protein" evidence="1">
    <location>
        <begin position="22"/>
        <end position="179"/>
    </location>
</feature>
<dbReference type="AlphaFoldDB" id="A0A0B1RFY6"/>
<name>A0A0B1RFY6_9GAMM</name>
<evidence type="ECO:0000313" key="4">
    <source>
        <dbReference type="Proteomes" id="UP000030853"/>
    </source>
</evidence>
<dbReference type="Gene3D" id="2.60.40.1090">
    <property type="entry name" value="Fimbrial-type adhesion domain"/>
    <property type="match status" value="1"/>
</dbReference>